<proteinExistence type="predicted"/>
<evidence type="ECO:0000259" key="1">
    <source>
        <dbReference type="Pfam" id="PF05709"/>
    </source>
</evidence>
<sequence length="285" mass="31993">MFKLNYENSKGQVVEFYARPYRLTSFTGLGDTETEIQSQKTPFKDGAVYIDSLLNDKQLEIGLVIDASGQEDLNAKRRYLSSAFNPKLGMGTLRYISGADIKEISVVPESLPYFPDGSSNRKSFFQRSTITLRALNPYWRDPNQTSVPLVAYTGNFKLPFRLPFKLGMSGDYTSLFNSGDMPSAVRIDIQGPVSNPQIINRTNGDWMRINRSIAENEILHIDCTPGRKRVEIYRGGTVFNVFGSLDPDSDWLTLEVGHNRIEHIADAGDLSSLVAITWNNEYVGI</sequence>
<keyword evidence="4" id="KW-1185">Reference proteome</keyword>
<dbReference type="InterPro" id="IPR008841">
    <property type="entry name" value="Siphovirus-type_tail_N"/>
</dbReference>
<feature type="domain" description="Siphovirus-type tail component C-terminal" evidence="2">
    <location>
        <begin position="182"/>
        <end position="282"/>
    </location>
</feature>
<protein>
    <submittedName>
        <fullName evidence="3">Phage tail family protein</fullName>
    </submittedName>
</protein>
<dbReference type="Gene3D" id="2.60.120.860">
    <property type="match status" value="1"/>
</dbReference>
<gene>
    <name evidence="3" type="ORF">PQ477_15860</name>
</gene>
<organism evidence="3 4">
    <name type="scientific">Shouchella hunanensis</name>
    <dbReference type="NCBI Taxonomy" id="766894"/>
    <lineage>
        <taxon>Bacteria</taxon>
        <taxon>Bacillati</taxon>
        <taxon>Bacillota</taxon>
        <taxon>Bacilli</taxon>
        <taxon>Bacillales</taxon>
        <taxon>Bacillaceae</taxon>
        <taxon>Shouchella</taxon>
    </lineage>
</organism>
<evidence type="ECO:0000259" key="2">
    <source>
        <dbReference type="Pfam" id="PF22768"/>
    </source>
</evidence>
<dbReference type="Pfam" id="PF22768">
    <property type="entry name" value="SPP1_Dit"/>
    <property type="match status" value="1"/>
</dbReference>
<dbReference type="RefSeq" id="WP_274272469.1">
    <property type="nucleotide sequence ID" value="NZ_CP117834.1"/>
</dbReference>
<dbReference type="EMBL" id="CP117834">
    <property type="protein sequence ID" value="WDF02962.1"/>
    <property type="molecule type" value="Genomic_DNA"/>
</dbReference>
<reference evidence="3 4" key="1">
    <citation type="submission" date="2023-02" db="EMBL/GenBank/DDBJ databases">
        <authorList>
            <person name="Liu G."/>
        </authorList>
    </citation>
    <scope>NUCLEOTIDE SEQUENCE [LARGE SCALE GENOMIC DNA]</scope>
    <source>
        <strain evidence="3 4">DSM 23008</strain>
    </source>
</reference>
<name>A0ABY7W207_9BACI</name>
<dbReference type="InterPro" id="IPR054738">
    <property type="entry name" value="Siphovirus-type_tail_C"/>
</dbReference>
<dbReference type="Gene3D" id="2.40.30.200">
    <property type="match status" value="1"/>
</dbReference>
<evidence type="ECO:0000313" key="4">
    <source>
        <dbReference type="Proteomes" id="UP001215143"/>
    </source>
</evidence>
<evidence type="ECO:0000313" key="3">
    <source>
        <dbReference type="EMBL" id="WDF02962.1"/>
    </source>
</evidence>
<dbReference type="Proteomes" id="UP001215143">
    <property type="component" value="Chromosome"/>
</dbReference>
<dbReference type="Pfam" id="PF05709">
    <property type="entry name" value="Sipho_tail"/>
    <property type="match status" value="1"/>
</dbReference>
<feature type="domain" description="Siphovirus-type tail component RIFT-related" evidence="1">
    <location>
        <begin position="20"/>
        <end position="132"/>
    </location>
</feature>
<accession>A0ABY7W207</accession>